<dbReference type="Pfam" id="PF00850">
    <property type="entry name" value="Hist_deacetyl"/>
    <property type="match status" value="1"/>
</dbReference>
<dbReference type="InterPro" id="IPR000286">
    <property type="entry name" value="HDACs"/>
</dbReference>
<dbReference type="InterPro" id="IPR037138">
    <property type="entry name" value="His_deacetylse_dom_sf"/>
</dbReference>
<dbReference type="EMBL" id="CP001804">
    <property type="protein sequence ID" value="ACY15614.1"/>
    <property type="molecule type" value="Genomic_DNA"/>
</dbReference>
<keyword evidence="4" id="KW-0378">Hydrolase</keyword>
<evidence type="ECO:0000313" key="7">
    <source>
        <dbReference type="EMBL" id="ACY15614.1"/>
    </source>
</evidence>
<dbReference type="Gene3D" id="3.40.800.20">
    <property type="entry name" value="Histone deacetylase domain"/>
    <property type="match status" value="1"/>
</dbReference>
<evidence type="ECO:0000313" key="8">
    <source>
        <dbReference type="Proteomes" id="UP000001880"/>
    </source>
</evidence>
<dbReference type="eggNOG" id="COG0123">
    <property type="taxonomic scope" value="Bacteria"/>
</dbReference>
<dbReference type="STRING" id="502025.Hoch_3112"/>
<dbReference type="GO" id="GO:0040029">
    <property type="term" value="P:epigenetic regulation of gene expression"/>
    <property type="evidence" value="ECO:0007669"/>
    <property type="project" value="TreeGrafter"/>
</dbReference>
<gene>
    <name evidence="7" type="ordered locus">Hoch_3112</name>
</gene>
<dbReference type="GO" id="GO:0016787">
    <property type="term" value="F:hydrolase activity"/>
    <property type="evidence" value="ECO:0007669"/>
    <property type="project" value="UniProtKB-KW"/>
</dbReference>
<evidence type="ECO:0000256" key="5">
    <source>
        <dbReference type="ARBA" id="ARBA00022833"/>
    </source>
</evidence>
<dbReference type="CDD" id="cd10001">
    <property type="entry name" value="HDAC_classII_APAH"/>
    <property type="match status" value="1"/>
</dbReference>
<dbReference type="SUPFAM" id="SSF52768">
    <property type="entry name" value="Arginase/deacetylase"/>
    <property type="match status" value="1"/>
</dbReference>
<evidence type="ECO:0000256" key="1">
    <source>
        <dbReference type="ARBA" id="ARBA00001947"/>
    </source>
</evidence>
<protein>
    <submittedName>
        <fullName evidence="7">Histone deacetylase</fullName>
    </submittedName>
</protein>
<organism evidence="7 8">
    <name type="scientific">Haliangium ochraceum (strain DSM 14365 / JCM 11303 / SMP-2)</name>
    <dbReference type="NCBI Taxonomy" id="502025"/>
    <lineage>
        <taxon>Bacteria</taxon>
        <taxon>Pseudomonadati</taxon>
        <taxon>Myxococcota</taxon>
        <taxon>Polyangia</taxon>
        <taxon>Haliangiales</taxon>
        <taxon>Kofleriaceae</taxon>
        <taxon>Haliangium</taxon>
    </lineage>
</organism>
<feature type="domain" description="Histone deacetylase" evidence="6">
    <location>
        <begin position="28"/>
        <end position="336"/>
    </location>
</feature>
<proteinExistence type="inferred from homology"/>
<keyword evidence="3" id="KW-0479">Metal-binding</keyword>
<dbReference type="InterPro" id="IPR023801">
    <property type="entry name" value="His_deacetylse_dom"/>
</dbReference>
<name>D0LSB5_HALO1</name>
<reference evidence="7 8" key="1">
    <citation type="journal article" date="2010" name="Stand. Genomic Sci.">
        <title>Complete genome sequence of Haliangium ochraceum type strain (SMP-2).</title>
        <authorList>
            <consortium name="US DOE Joint Genome Institute (JGI-PGF)"/>
            <person name="Ivanova N."/>
            <person name="Daum C."/>
            <person name="Lang E."/>
            <person name="Abt B."/>
            <person name="Kopitz M."/>
            <person name="Saunders E."/>
            <person name="Lapidus A."/>
            <person name="Lucas S."/>
            <person name="Glavina Del Rio T."/>
            <person name="Nolan M."/>
            <person name="Tice H."/>
            <person name="Copeland A."/>
            <person name="Cheng J.F."/>
            <person name="Chen F."/>
            <person name="Bruce D."/>
            <person name="Goodwin L."/>
            <person name="Pitluck S."/>
            <person name="Mavromatis K."/>
            <person name="Pati A."/>
            <person name="Mikhailova N."/>
            <person name="Chen A."/>
            <person name="Palaniappan K."/>
            <person name="Land M."/>
            <person name="Hauser L."/>
            <person name="Chang Y.J."/>
            <person name="Jeffries C.D."/>
            <person name="Detter J.C."/>
            <person name="Brettin T."/>
            <person name="Rohde M."/>
            <person name="Goker M."/>
            <person name="Bristow J."/>
            <person name="Markowitz V."/>
            <person name="Eisen J.A."/>
            <person name="Hugenholtz P."/>
            <person name="Kyrpides N.C."/>
            <person name="Klenk H.P."/>
        </authorList>
    </citation>
    <scope>NUCLEOTIDE SEQUENCE [LARGE SCALE GENOMIC DNA]</scope>
    <source>
        <strain evidence="8">DSM 14365 / CIP 107738 / JCM 11303 / AJ 13395 / SMP-2</strain>
    </source>
</reference>
<dbReference type="GO" id="GO:0046872">
    <property type="term" value="F:metal ion binding"/>
    <property type="evidence" value="ECO:0007669"/>
    <property type="project" value="UniProtKB-KW"/>
</dbReference>
<dbReference type="Proteomes" id="UP000001880">
    <property type="component" value="Chromosome"/>
</dbReference>
<dbReference type="HOGENOM" id="CLU_007727_8_3_7"/>
<dbReference type="GO" id="GO:0004407">
    <property type="term" value="F:histone deacetylase activity"/>
    <property type="evidence" value="ECO:0007669"/>
    <property type="project" value="TreeGrafter"/>
</dbReference>
<dbReference type="PANTHER" id="PTHR10625">
    <property type="entry name" value="HISTONE DEACETYLASE HDAC1-RELATED"/>
    <property type="match status" value="1"/>
</dbReference>
<evidence type="ECO:0000256" key="2">
    <source>
        <dbReference type="ARBA" id="ARBA00005947"/>
    </source>
</evidence>
<evidence type="ECO:0000259" key="6">
    <source>
        <dbReference type="Pfam" id="PF00850"/>
    </source>
</evidence>
<keyword evidence="5" id="KW-0862">Zinc</keyword>
<dbReference type="InterPro" id="IPR023696">
    <property type="entry name" value="Ureohydrolase_dom_sf"/>
</dbReference>
<accession>D0LSB5</accession>
<comment type="similarity">
    <text evidence="2">Belongs to the histone deacetylase family.</text>
</comment>
<dbReference type="PANTHER" id="PTHR10625:SF17">
    <property type="entry name" value="HISTONE DEACETYLASE 8"/>
    <property type="match status" value="1"/>
</dbReference>
<evidence type="ECO:0000256" key="3">
    <source>
        <dbReference type="ARBA" id="ARBA00022723"/>
    </source>
</evidence>
<dbReference type="AlphaFoldDB" id="D0LSB5"/>
<sequence>MLTIYSEDHHQQEGRAELSGGKLVPCYESPARADAIADRVRSLGLGPFEPPQDFDAAAIERVHDAEFVAFLRSAWSAWTAENGDVDALPLTWMAPGMRRVLPQTITGKLSYYGFDAGTPITAGTWAAARGAAEVALSAAARVHAGAGHAFALCRPPGHHAGSDFYGGYCFLNNAAIAAQWLRDQGAERVAVLDVDYHHGNGTQEIFYRRDDVLFVSLHADPRSAYPFFAGHADETGADAGAGCNLNLPLPLGCDWSLYADALDTALARVRAFSPDVLVVSFGADTYERDPISQFRLTSGDFVRMGDRIGALARPTVVVMEGGYAVYALGVNTGNFLTGLARAS</sequence>
<dbReference type="PRINTS" id="PR01270">
    <property type="entry name" value="HDASUPER"/>
</dbReference>
<evidence type="ECO:0000256" key="4">
    <source>
        <dbReference type="ARBA" id="ARBA00022801"/>
    </source>
</evidence>
<keyword evidence="8" id="KW-1185">Reference proteome</keyword>
<dbReference type="KEGG" id="hoh:Hoch_3112"/>
<dbReference type="RefSeq" id="WP_012828214.1">
    <property type="nucleotide sequence ID" value="NC_013440.1"/>
</dbReference>
<comment type="cofactor">
    <cofactor evidence="1">
        <name>Zn(2+)</name>
        <dbReference type="ChEBI" id="CHEBI:29105"/>
    </cofactor>
</comment>
<dbReference type="OrthoDB" id="9808367at2"/>